<dbReference type="InterPro" id="IPR010540">
    <property type="entry name" value="CmpB_TMEM229"/>
</dbReference>
<feature type="transmembrane region" description="Helical" evidence="1">
    <location>
        <begin position="63"/>
        <end position="85"/>
    </location>
</feature>
<dbReference type="Pfam" id="PF06541">
    <property type="entry name" value="ABC_trans_CmpB"/>
    <property type="match status" value="1"/>
</dbReference>
<feature type="transmembrane region" description="Helical" evidence="1">
    <location>
        <begin position="7"/>
        <end position="25"/>
    </location>
</feature>
<dbReference type="STRING" id="258515.SAMN05192585_11520"/>
<sequence length="138" mass="16007">MKLFFKEFYLFCFGAVAYGLIEIMFRGNTHWTMLIVGGLCFVLIGAVNEVFPYEIALTSQMLISAVIITALEFVSGTVINDWFRLGVWNYSDMPYNVNGQICLVFFCAWFFLSLVGIVLDDYMRYKLFGEERPHYKLL</sequence>
<dbReference type="EMBL" id="FNID01000015">
    <property type="protein sequence ID" value="SDN28107.1"/>
    <property type="molecule type" value="Genomic_DNA"/>
</dbReference>
<dbReference type="AlphaFoldDB" id="A0A1H0A3V9"/>
<dbReference type="Proteomes" id="UP000199182">
    <property type="component" value="Unassembled WGS sequence"/>
</dbReference>
<keyword evidence="1" id="KW-0812">Transmembrane</keyword>
<keyword evidence="3" id="KW-1185">Reference proteome</keyword>
<evidence type="ECO:0000313" key="2">
    <source>
        <dbReference type="EMBL" id="SDN28107.1"/>
    </source>
</evidence>
<dbReference type="RefSeq" id="WP_092639924.1">
    <property type="nucleotide sequence ID" value="NZ_FNID01000015.1"/>
</dbReference>
<feature type="transmembrane region" description="Helical" evidence="1">
    <location>
        <begin position="97"/>
        <end position="119"/>
    </location>
</feature>
<accession>A0A1H0A3V9</accession>
<proteinExistence type="predicted"/>
<dbReference type="OrthoDB" id="1752779at2"/>
<keyword evidence="1" id="KW-0472">Membrane</keyword>
<evidence type="ECO:0000313" key="3">
    <source>
        <dbReference type="Proteomes" id="UP000199182"/>
    </source>
</evidence>
<feature type="transmembrane region" description="Helical" evidence="1">
    <location>
        <begin position="31"/>
        <end position="51"/>
    </location>
</feature>
<evidence type="ECO:0000256" key="1">
    <source>
        <dbReference type="SAM" id="Phobius"/>
    </source>
</evidence>
<keyword evidence="1" id="KW-1133">Transmembrane helix</keyword>
<protein>
    <submittedName>
        <fullName evidence="2">Putative ABC-transporter type IV</fullName>
    </submittedName>
</protein>
<reference evidence="2 3" key="1">
    <citation type="submission" date="2016-10" db="EMBL/GenBank/DDBJ databases">
        <authorList>
            <person name="de Groot N.N."/>
        </authorList>
    </citation>
    <scope>NUCLEOTIDE SEQUENCE [LARGE SCALE GENOMIC DNA]</scope>
    <source>
        <strain evidence="2 3">CGMCC 1.5012</strain>
    </source>
</reference>
<name>A0A1H0A3V9_9FIRM</name>
<organism evidence="2 3">
    <name type="scientific">Acetanaerobacterium elongatum</name>
    <dbReference type="NCBI Taxonomy" id="258515"/>
    <lineage>
        <taxon>Bacteria</taxon>
        <taxon>Bacillati</taxon>
        <taxon>Bacillota</taxon>
        <taxon>Clostridia</taxon>
        <taxon>Eubacteriales</taxon>
        <taxon>Oscillospiraceae</taxon>
        <taxon>Acetanaerobacterium</taxon>
    </lineage>
</organism>
<gene>
    <name evidence="2" type="ORF">SAMN05192585_11520</name>
</gene>